<comment type="caution">
    <text evidence="1">The sequence shown here is derived from an EMBL/GenBank/DDBJ whole genome shotgun (WGS) entry which is preliminary data.</text>
</comment>
<sequence length="104" mass="12045">MYIPQIGDVVKDNGYPVVVVDLKNFENSGDCSYDRKYLLCDLKYLQDNHGIVTISDLERHGRWATIRGTEFPIIEKVDVAPFFIETVECRMIRQKVAKTVTIYE</sequence>
<dbReference type="AlphaFoldDB" id="N2A3R8"/>
<evidence type="ECO:0000313" key="1">
    <source>
        <dbReference type="EMBL" id="EMZ21103.1"/>
    </source>
</evidence>
<dbReference type="STRING" id="1235802.C823_04676"/>
<gene>
    <name evidence="1" type="ORF">C823_04676</name>
</gene>
<evidence type="ECO:0000313" key="2">
    <source>
        <dbReference type="Proteomes" id="UP000012589"/>
    </source>
</evidence>
<dbReference type="EMBL" id="AQFT01000136">
    <property type="protein sequence ID" value="EMZ21103.1"/>
    <property type="molecule type" value="Genomic_DNA"/>
</dbReference>
<dbReference type="HOGENOM" id="CLU_2245909_0_0_9"/>
<dbReference type="PATRIC" id="fig|1235802.3.peg.4939"/>
<accession>N2A3R8</accession>
<name>N2A3R8_9FIRM</name>
<reference evidence="1 2" key="1">
    <citation type="journal article" date="2014" name="Genome Announc.">
        <title>Draft genome sequences of the altered schaedler flora, a defined bacterial community from gnotobiotic mice.</title>
        <authorList>
            <person name="Wannemuehler M.J."/>
            <person name="Overstreet A.M."/>
            <person name="Ward D.V."/>
            <person name="Phillips G.J."/>
        </authorList>
    </citation>
    <scope>NUCLEOTIDE SEQUENCE [LARGE SCALE GENOMIC DNA]</scope>
    <source>
        <strain evidence="1 2">ASF492</strain>
    </source>
</reference>
<protein>
    <submittedName>
        <fullName evidence="1">Uncharacterized protein</fullName>
    </submittedName>
</protein>
<proteinExistence type="predicted"/>
<keyword evidence="2" id="KW-1185">Reference proteome</keyword>
<dbReference type="Proteomes" id="UP000012589">
    <property type="component" value="Unassembled WGS sequence"/>
</dbReference>
<organism evidence="1 2">
    <name type="scientific">Eubacterium plexicaudatum ASF492</name>
    <dbReference type="NCBI Taxonomy" id="1235802"/>
    <lineage>
        <taxon>Bacteria</taxon>
        <taxon>Bacillati</taxon>
        <taxon>Bacillota</taxon>
        <taxon>Clostridia</taxon>
        <taxon>Eubacteriales</taxon>
        <taxon>Eubacteriaceae</taxon>
        <taxon>Eubacterium</taxon>
    </lineage>
</organism>